<evidence type="ECO:0000313" key="2">
    <source>
        <dbReference type="Proteomes" id="UP000308600"/>
    </source>
</evidence>
<accession>A0ACD3AU22</accession>
<dbReference type="EMBL" id="ML208339">
    <property type="protein sequence ID" value="TFK69035.1"/>
    <property type="molecule type" value="Genomic_DNA"/>
</dbReference>
<protein>
    <submittedName>
        <fullName evidence="1">Uncharacterized protein</fullName>
    </submittedName>
</protein>
<organism evidence="1 2">
    <name type="scientific">Pluteus cervinus</name>
    <dbReference type="NCBI Taxonomy" id="181527"/>
    <lineage>
        <taxon>Eukaryota</taxon>
        <taxon>Fungi</taxon>
        <taxon>Dikarya</taxon>
        <taxon>Basidiomycota</taxon>
        <taxon>Agaricomycotina</taxon>
        <taxon>Agaricomycetes</taxon>
        <taxon>Agaricomycetidae</taxon>
        <taxon>Agaricales</taxon>
        <taxon>Pluteineae</taxon>
        <taxon>Pluteaceae</taxon>
        <taxon>Pluteus</taxon>
    </lineage>
</organism>
<name>A0ACD3AU22_9AGAR</name>
<sequence>MSQRIRNWLRTKPKHANKRQPQLGDDRDTPAFPPELWFEIISTYLPPKDIQALSLCSKFFRNISIPTLFKTFTIHPPSVRDIPSWPPHTFLIPNHIAPIIKTIAILPNGTTLQTLSQNLPRRWNDGTQIDEILESLLTLPKLQHLICDHVPFTQSLLTKLVQLPLKQLVLSDCVMPSSSITPIKVIPPGTLETIKLYFPKYNSFGEQGQTSLANVLLRHSPNLTSIYLEDTITFPMMRRVCPASLTSLNIPANYIDKFPVDFVNILTTCTSLKSISLRCVHYTGTSVFRIPILLPSKALPNLERYGGPFDISPSFTNNRPSIKEIYLICPSESTLSAPPNSTSLNPVTSIPTSIESVTCSFRSLTGTPTTTTTTFASVHSSLNSESLKRLTIILSSSEWTLEGLPRLFESSSSSSGPSSSSNSNSNSNSSPSPRSSSSKLIPLPNIRHFTLRAAYDITQPKKSSNLSRLKKILEASLSGLLMVYPNLEEAMIIPVPSRSFELIPCASRSFEQRDTNWDPLAEESEFAMVWRRSTGPGLSRWVRKVDLDGGVIDAWWKD</sequence>
<proteinExistence type="predicted"/>
<gene>
    <name evidence="1" type="ORF">BDN72DRAFT_878718</name>
</gene>
<evidence type="ECO:0000313" key="1">
    <source>
        <dbReference type="EMBL" id="TFK69035.1"/>
    </source>
</evidence>
<keyword evidence="2" id="KW-1185">Reference proteome</keyword>
<dbReference type="Proteomes" id="UP000308600">
    <property type="component" value="Unassembled WGS sequence"/>
</dbReference>
<reference evidence="1 2" key="1">
    <citation type="journal article" date="2019" name="Nat. Ecol. Evol.">
        <title>Megaphylogeny resolves global patterns of mushroom evolution.</title>
        <authorList>
            <person name="Varga T."/>
            <person name="Krizsan K."/>
            <person name="Foldi C."/>
            <person name="Dima B."/>
            <person name="Sanchez-Garcia M."/>
            <person name="Sanchez-Ramirez S."/>
            <person name="Szollosi G.J."/>
            <person name="Szarkandi J.G."/>
            <person name="Papp V."/>
            <person name="Albert L."/>
            <person name="Andreopoulos W."/>
            <person name="Angelini C."/>
            <person name="Antonin V."/>
            <person name="Barry K.W."/>
            <person name="Bougher N.L."/>
            <person name="Buchanan P."/>
            <person name="Buyck B."/>
            <person name="Bense V."/>
            <person name="Catcheside P."/>
            <person name="Chovatia M."/>
            <person name="Cooper J."/>
            <person name="Damon W."/>
            <person name="Desjardin D."/>
            <person name="Finy P."/>
            <person name="Geml J."/>
            <person name="Haridas S."/>
            <person name="Hughes K."/>
            <person name="Justo A."/>
            <person name="Karasinski D."/>
            <person name="Kautmanova I."/>
            <person name="Kiss B."/>
            <person name="Kocsube S."/>
            <person name="Kotiranta H."/>
            <person name="LaButti K.M."/>
            <person name="Lechner B.E."/>
            <person name="Liimatainen K."/>
            <person name="Lipzen A."/>
            <person name="Lukacs Z."/>
            <person name="Mihaltcheva S."/>
            <person name="Morgado L.N."/>
            <person name="Niskanen T."/>
            <person name="Noordeloos M.E."/>
            <person name="Ohm R.A."/>
            <person name="Ortiz-Santana B."/>
            <person name="Ovrebo C."/>
            <person name="Racz N."/>
            <person name="Riley R."/>
            <person name="Savchenko A."/>
            <person name="Shiryaev A."/>
            <person name="Soop K."/>
            <person name="Spirin V."/>
            <person name="Szebenyi C."/>
            <person name="Tomsovsky M."/>
            <person name="Tulloss R.E."/>
            <person name="Uehling J."/>
            <person name="Grigoriev I.V."/>
            <person name="Vagvolgyi C."/>
            <person name="Papp T."/>
            <person name="Martin F.M."/>
            <person name="Miettinen O."/>
            <person name="Hibbett D.S."/>
            <person name="Nagy L.G."/>
        </authorList>
    </citation>
    <scope>NUCLEOTIDE SEQUENCE [LARGE SCALE GENOMIC DNA]</scope>
    <source>
        <strain evidence="1 2">NL-1719</strain>
    </source>
</reference>